<reference evidence="1 2" key="1">
    <citation type="submission" date="2020-04" db="EMBL/GenBank/DDBJ databases">
        <title>MicrobeNet Type strains.</title>
        <authorList>
            <person name="Nicholson A.C."/>
        </authorList>
    </citation>
    <scope>NUCLEOTIDE SEQUENCE [LARGE SCALE GENOMIC DNA]</scope>
    <source>
        <strain evidence="1 2">DSM 45078</strain>
    </source>
</reference>
<dbReference type="InterPro" id="IPR042262">
    <property type="entry name" value="CN_hydtase_beta_C"/>
</dbReference>
<dbReference type="SUPFAM" id="SSF50090">
    <property type="entry name" value="Electron transport accessory proteins"/>
    <property type="match status" value="1"/>
</dbReference>
<accession>A0A846XLN0</accession>
<protein>
    <submittedName>
        <fullName evidence="1">Thiocyanate hydrolase</fullName>
    </submittedName>
</protein>
<dbReference type="GO" id="GO:0016787">
    <property type="term" value="F:hydrolase activity"/>
    <property type="evidence" value="ECO:0007669"/>
    <property type="project" value="UniProtKB-KW"/>
</dbReference>
<dbReference type="InterPro" id="IPR008990">
    <property type="entry name" value="Elect_transpt_acc-like_dom_sf"/>
</dbReference>
<dbReference type="EMBL" id="JAAXOO010000005">
    <property type="protein sequence ID" value="NKY35463.1"/>
    <property type="molecule type" value="Genomic_DNA"/>
</dbReference>
<sequence length="129" mass="14277">MDQDVTRIRVRLLEQMITRGQVWSRMADKYGVENPSPPWKSSLDGVCDALDREGNALPLLTRRDEEDRLTGEVYPALPFPENQLVALAHSLIARNVIDEAELADHIAEVRARLEADGTAVAASAGSARR</sequence>
<dbReference type="Proteomes" id="UP000565715">
    <property type="component" value="Unassembled WGS sequence"/>
</dbReference>
<comment type="caution">
    <text evidence="1">The sequence shown here is derived from an EMBL/GenBank/DDBJ whole genome shotgun (WGS) entry which is preliminary data.</text>
</comment>
<name>A0A846XLN0_9NOCA</name>
<evidence type="ECO:0000313" key="2">
    <source>
        <dbReference type="Proteomes" id="UP000565715"/>
    </source>
</evidence>
<organism evidence="1 2">
    <name type="scientific">Nocardia speluncae</name>
    <dbReference type="NCBI Taxonomy" id="419477"/>
    <lineage>
        <taxon>Bacteria</taxon>
        <taxon>Bacillati</taxon>
        <taxon>Actinomycetota</taxon>
        <taxon>Actinomycetes</taxon>
        <taxon>Mycobacteriales</taxon>
        <taxon>Nocardiaceae</taxon>
        <taxon>Nocardia</taxon>
    </lineage>
</organism>
<proteinExistence type="predicted"/>
<evidence type="ECO:0000313" key="1">
    <source>
        <dbReference type="EMBL" id="NKY35463.1"/>
    </source>
</evidence>
<dbReference type="AlphaFoldDB" id="A0A846XLN0"/>
<gene>
    <name evidence="1" type="ORF">HGA13_20665</name>
</gene>
<keyword evidence="2" id="KW-1185">Reference proteome</keyword>
<dbReference type="Gene3D" id="1.10.472.20">
    <property type="entry name" value="Nitrile hydratase, beta subunit"/>
    <property type="match status" value="1"/>
</dbReference>
<keyword evidence="1" id="KW-0378">Hydrolase</keyword>